<evidence type="ECO:0000256" key="2">
    <source>
        <dbReference type="ARBA" id="ARBA00022692"/>
    </source>
</evidence>
<dbReference type="PROSITE" id="PS50929">
    <property type="entry name" value="ABC_TM1F"/>
    <property type="match status" value="1"/>
</dbReference>
<dbReference type="PROSITE" id="PS00211">
    <property type="entry name" value="ABC_TRANSPORTER_1"/>
    <property type="match status" value="1"/>
</dbReference>
<evidence type="ECO:0000256" key="5">
    <source>
        <dbReference type="SAM" id="Phobius"/>
    </source>
</evidence>
<feature type="transmembrane region" description="Helical" evidence="5">
    <location>
        <begin position="240"/>
        <end position="263"/>
    </location>
</feature>
<accession>A0ABR7WC39</accession>
<dbReference type="InterPro" id="IPR039421">
    <property type="entry name" value="Type_1_exporter"/>
</dbReference>
<evidence type="ECO:0000256" key="4">
    <source>
        <dbReference type="ARBA" id="ARBA00023136"/>
    </source>
</evidence>
<dbReference type="RefSeq" id="WP_190267039.1">
    <property type="nucleotide sequence ID" value="NZ_BAABAD010000004.1"/>
</dbReference>
<dbReference type="PANTHER" id="PTHR43394">
    <property type="entry name" value="ATP-DEPENDENT PERMEASE MDL1, MITOCHONDRIAL"/>
    <property type="match status" value="1"/>
</dbReference>
<keyword evidence="2 5" id="KW-0812">Transmembrane</keyword>
<dbReference type="PANTHER" id="PTHR43394:SF1">
    <property type="entry name" value="ATP-BINDING CASSETTE SUB-FAMILY B MEMBER 10, MITOCHONDRIAL"/>
    <property type="match status" value="1"/>
</dbReference>
<feature type="transmembrane region" description="Helical" evidence="5">
    <location>
        <begin position="133"/>
        <end position="152"/>
    </location>
</feature>
<dbReference type="InterPro" id="IPR017871">
    <property type="entry name" value="ABC_transporter-like_CS"/>
</dbReference>
<dbReference type="PROSITE" id="PS50893">
    <property type="entry name" value="ABC_TRANSPORTER_2"/>
    <property type="match status" value="1"/>
</dbReference>
<dbReference type="SUPFAM" id="SSF52540">
    <property type="entry name" value="P-loop containing nucleoside triphosphate hydrolases"/>
    <property type="match status" value="1"/>
</dbReference>
<dbReference type="EMBL" id="JACWMS010000002">
    <property type="protein sequence ID" value="MBD1320366.1"/>
    <property type="molecule type" value="Genomic_DNA"/>
</dbReference>
<organism evidence="8 9">
    <name type="scientific">Gordonia hankookensis</name>
    <dbReference type="NCBI Taxonomy" id="589403"/>
    <lineage>
        <taxon>Bacteria</taxon>
        <taxon>Bacillati</taxon>
        <taxon>Actinomycetota</taxon>
        <taxon>Actinomycetes</taxon>
        <taxon>Mycobacteriales</taxon>
        <taxon>Gordoniaceae</taxon>
        <taxon>Gordonia</taxon>
    </lineage>
</organism>
<feature type="domain" description="ABC transmembrane type-1" evidence="7">
    <location>
        <begin position="23"/>
        <end position="302"/>
    </location>
</feature>
<evidence type="ECO:0000259" key="6">
    <source>
        <dbReference type="PROSITE" id="PS50893"/>
    </source>
</evidence>
<keyword evidence="8" id="KW-0547">Nucleotide-binding</keyword>
<dbReference type="Proteomes" id="UP000602395">
    <property type="component" value="Unassembled WGS sequence"/>
</dbReference>
<evidence type="ECO:0000259" key="7">
    <source>
        <dbReference type="PROSITE" id="PS50929"/>
    </source>
</evidence>
<name>A0ABR7WC39_9ACTN</name>
<dbReference type="GO" id="GO:0005524">
    <property type="term" value="F:ATP binding"/>
    <property type="evidence" value="ECO:0007669"/>
    <property type="project" value="UniProtKB-KW"/>
</dbReference>
<evidence type="ECO:0000256" key="1">
    <source>
        <dbReference type="ARBA" id="ARBA00004651"/>
    </source>
</evidence>
<keyword evidence="8" id="KW-0067">ATP-binding</keyword>
<dbReference type="SUPFAM" id="SSF90123">
    <property type="entry name" value="ABC transporter transmembrane region"/>
    <property type="match status" value="1"/>
</dbReference>
<keyword evidence="9" id="KW-1185">Reference proteome</keyword>
<feature type="transmembrane region" description="Helical" evidence="5">
    <location>
        <begin position="57"/>
        <end position="77"/>
    </location>
</feature>
<comment type="subcellular location">
    <subcellularLocation>
        <location evidence="1">Cell membrane</location>
        <topology evidence="1">Multi-pass membrane protein</topology>
    </subcellularLocation>
</comment>
<dbReference type="Gene3D" id="1.20.1560.10">
    <property type="entry name" value="ABC transporter type 1, transmembrane domain"/>
    <property type="match status" value="1"/>
</dbReference>
<dbReference type="InterPro" id="IPR027417">
    <property type="entry name" value="P-loop_NTPase"/>
</dbReference>
<comment type="caution">
    <text evidence="8">The sequence shown here is derived from an EMBL/GenBank/DDBJ whole genome shotgun (WGS) entry which is preliminary data.</text>
</comment>
<dbReference type="Pfam" id="PF00664">
    <property type="entry name" value="ABC_membrane"/>
    <property type="match status" value="1"/>
</dbReference>
<feature type="transmembrane region" description="Helical" evidence="5">
    <location>
        <begin position="158"/>
        <end position="177"/>
    </location>
</feature>
<sequence>MSDPGRELVRHTIIGQRRFLIPASLFAAIHQGCEASVPLMIGVVIDRAIAPGSGPGLLWTIVVLALLFLVLTASMRLGGRLIRYATQGAAHELRVAIARRVLDTDGFTQAGSRGGVLLSTATSDAGRVGMVNAAVWTSVGAAAALVVAAIILLNASVLLGLVVLVGLIPVVLLTRMISRPLVERSATEQAAVAHAAGVAEDMMSGLRVIKGLGAEAVALRKYVTASSTSRVAGIRAARMIALRGGVIALLTGCFLALVAWLGAHLVADERITVGQFVTAFTMTQFLIGPFTRITMVGTQFARGRASATRIAAVLAEPALVSTTAPTMRAETPIRTTGSAPGIRVDDLRAPALEGLSFDVGPGEHVAVVMENLLGAESLLRCLGRLRDPEGGRIEIDGRSLADLGADEVRSSVLVAEHDAVLFRGTVRENIESVTRGGEMPARAVACTGVATMLPGGLDVEVTERALSLSGGQRQRVVLARALAADSPVLVLHDPTTAVDAVTESEIAAGLSALRAGKTTIVVTTSPALLAIADRVVVVRDGRVAASGHHAGLLSDNRDYRELVAT</sequence>
<keyword evidence="3 5" id="KW-1133">Transmembrane helix</keyword>
<reference evidence="8 9" key="1">
    <citation type="submission" date="2020-09" db="EMBL/GenBank/DDBJ databases">
        <title>Novel species in genus Gordonia.</title>
        <authorList>
            <person name="Zhang G."/>
        </authorList>
    </citation>
    <scope>NUCLEOTIDE SEQUENCE [LARGE SCALE GENOMIC DNA]</scope>
    <source>
        <strain evidence="8 9">ON-33</strain>
    </source>
</reference>
<dbReference type="CDD" id="cd03228">
    <property type="entry name" value="ABCC_MRP_Like"/>
    <property type="match status" value="1"/>
</dbReference>
<gene>
    <name evidence="8" type="ORF">IDF66_12310</name>
</gene>
<evidence type="ECO:0000313" key="9">
    <source>
        <dbReference type="Proteomes" id="UP000602395"/>
    </source>
</evidence>
<dbReference type="InterPro" id="IPR003439">
    <property type="entry name" value="ABC_transporter-like_ATP-bd"/>
</dbReference>
<dbReference type="Gene3D" id="3.40.50.300">
    <property type="entry name" value="P-loop containing nucleotide triphosphate hydrolases"/>
    <property type="match status" value="1"/>
</dbReference>
<dbReference type="Pfam" id="PF00005">
    <property type="entry name" value="ABC_tran"/>
    <property type="match status" value="1"/>
</dbReference>
<feature type="domain" description="ABC transporter" evidence="6">
    <location>
        <begin position="327"/>
        <end position="565"/>
    </location>
</feature>
<evidence type="ECO:0000256" key="3">
    <source>
        <dbReference type="ARBA" id="ARBA00022989"/>
    </source>
</evidence>
<dbReference type="CDD" id="cd07346">
    <property type="entry name" value="ABC_6TM_exporters"/>
    <property type="match status" value="1"/>
</dbReference>
<feature type="transmembrane region" description="Helical" evidence="5">
    <location>
        <begin position="20"/>
        <end position="45"/>
    </location>
</feature>
<evidence type="ECO:0000313" key="8">
    <source>
        <dbReference type="EMBL" id="MBD1320366.1"/>
    </source>
</evidence>
<dbReference type="InterPro" id="IPR011527">
    <property type="entry name" value="ABC1_TM_dom"/>
</dbReference>
<keyword evidence="4 5" id="KW-0472">Membrane</keyword>
<protein>
    <submittedName>
        <fullName evidence="8">ABC transporter ATP-binding protein</fullName>
    </submittedName>
</protein>
<proteinExistence type="predicted"/>
<dbReference type="InterPro" id="IPR036640">
    <property type="entry name" value="ABC1_TM_sf"/>
</dbReference>